<dbReference type="Gene3D" id="3.40.50.1820">
    <property type="entry name" value="alpha/beta hydrolase"/>
    <property type="match status" value="1"/>
</dbReference>
<protein>
    <submittedName>
        <fullName evidence="2">Alpha/beta fold hydrolase</fullName>
    </submittedName>
</protein>
<dbReference type="Pfam" id="PF12146">
    <property type="entry name" value="Hydrolase_4"/>
    <property type="match status" value="1"/>
</dbReference>
<accession>A0ABT9GVT0</accession>
<dbReference type="InterPro" id="IPR029058">
    <property type="entry name" value="AB_hydrolase_fold"/>
</dbReference>
<proteinExistence type="predicted"/>
<reference evidence="2 3" key="1">
    <citation type="submission" date="2023-08" db="EMBL/GenBank/DDBJ databases">
        <authorList>
            <person name="Joshi A."/>
            <person name="Thite S."/>
        </authorList>
    </citation>
    <scope>NUCLEOTIDE SEQUENCE [LARGE SCALE GENOMIC DNA]</scope>
    <source>
        <strain evidence="2 3">AC40</strain>
    </source>
</reference>
<dbReference type="InterPro" id="IPR022742">
    <property type="entry name" value="Hydrolase_4"/>
</dbReference>
<evidence type="ECO:0000313" key="3">
    <source>
        <dbReference type="Proteomes" id="UP001231616"/>
    </source>
</evidence>
<dbReference type="EMBL" id="JAUZVZ010000003">
    <property type="protein sequence ID" value="MDP4535058.1"/>
    <property type="molecule type" value="Genomic_DNA"/>
</dbReference>
<sequence>MNNQQPPAMIHLQARCSANDFSSGWPAPVQDFWQQLQHGTLQNERGQTLHYYFHLVPDANTAIVLSNGRIEMASKYSEVMYDIVGAGCSVFILDHCGQGQSDRLLDDRQKGHIQHFDHYSADWHQFVEQVVQSHSHQRLIALCHSMGSAIFCNYLLNYPTHPFVGAVLCSPMLGIYTAGIPMPLLIPGVAAIHWLDQLARPQSSYLTGQGPYKPQPFQQNRLTSCQMRYQWFQSIYQAEPGLQLGGVTLSWLIAAWQVIQRLQQEGSSIQLPLLVLQAKADKVVSNGYQRRFVKQRPSSRQLIGMDGARHELLMEQDAIRARCYHAINAFINSLPS</sequence>
<feature type="domain" description="Serine aminopeptidase S33" evidence="1">
    <location>
        <begin position="59"/>
        <end position="317"/>
    </location>
</feature>
<evidence type="ECO:0000259" key="1">
    <source>
        <dbReference type="Pfam" id="PF12146"/>
    </source>
</evidence>
<keyword evidence="3" id="KW-1185">Reference proteome</keyword>
<dbReference type="InterPro" id="IPR051044">
    <property type="entry name" value="MAG_DAG_Lipase"/>
</dbReference>
<comment type="caution">
    <text evidence="2">The sequence shown here is derived from an EMBL/GenBank/DDBJ whole genome shotgun (WGS) entry which is preliminary data.</text>
</comment>
<dbReference type="RefSeq" id="WP_305892330.1">
    <property type="nucleotide sequence ID" value="NZ_JAUZVZ010000003.1"/>
</dbReference>
<dbReference type="GO" id="GO:0016787">
    <property type="term" value="F:hydrolase activity"/>
    <property type="evidence" value="ECO:0007669"/>
    <property type="project" value="UniProtKB-KW"/>
</dbReference>
<evidence type="ECO:0000313" key="2">
    <source>
        <dbReference type="EMBL" id="MDP4535058.1"/>
    </source>
</evidence>
<keyword evidence="2" id="KW-0378">Hydrolase</keyword>
<dbReference type="PANTHER" id="PTHR11614">
    <property type="entry name" value="PHOSPHOLIPASE-RELATED"/>
    <property type="match status" value="1"/>
</dbReference>
<name>A0ABT9GVT0_9GAMM</name>
<dbReference type="SUPFAM" id="SSF53474">
    <property type="entry name" value="alpha/beta-Hydrolases"/>
    <property type="match status" value="1"/>
</dbReference>
<dbReference type="Proteomes" id="UP001231616">
    <property type="component" value="Unassembled WGS sequence"/>
</dbReference>
<organism evidence="2 3">
    <name type="scientific">Alkalimonas collagenimarina</name>
    <dbReference type="NCBI Taxonomy" id="400390"/>
    <lineage>
        <taxon>Bacteria</taxon>
        <taxon>Pseudomonadati</taxon>
        <taxon>Pseudomonadota</taxon>
        <taxon>Gammaproteobacteria</taxon>
        <taxon>Alkalimonas</taxon>
    </lineage>
</organism>
<gene>
    <name evidence="2" type="ORF">Q3O60_02515</name>
</gene>